<dbReference type="GeneID" id="12446681"/>
<feature type="transmembrane region" description="Helical" evidence="1">
    <location>
        <begin position="63"/>
        <end position="84"/>
    </location>
</feature>
<proteinExistence type="predicted"/>
<evidence type="ECO:0000313" key="3">
    <source>
        <dbReference type="Proteomes" id="UP000007954"/>
    </source>
</evidence>
<protein>
    <submittedName>
        <fullName evidence="2">Uncharacterized protein</fullName>
    </submittedName>
</protein>
<keyword evidence="1" id="KW-1133">Transmembrane helix</keyword>
<feature type="transmembrane region" description="Helical" evidence="1">
    <location>
        <begin position="138"/>
        <end position="156"/>
    </location>
</feature>
<dbReference type="AlphaFoldDB" id="G0LIF7"/>
<evidence type="ECO:0000313" key="2">
    <source>
        <dbReference type="EMBL" id="CCC39877.1"/>
    </source>
</evidence>
<gene>
    <name evidence="2" type="ordered locus">Hqrw_1965</name>
</gene>
<name>G0LIF7_HALWC</name>
<keyword evidence="1" id="KW-0812">Transmembrane</keyword>
<feature type="transmembrane region" description="Helical" evidence="1">
    <location>
        <begin position="96"/>
        <end position="117"/>
    </location>
</feature>
<dbReference type="HOGENOM" id="CLU_1744230_0_0_2"/>
<reference evidence="2 3" key="1">
    <citation type="journal article" date="2011" name="PLoS ONE">
        <title>Haloquadratum walsbyi: limited diversity in a global pond.</title>
        <authorList>
            <person name="Dyall-Smith M."/>
            <person name="Pfeiffer F."/>
            <person name="Klee K."/>
            <person name="Palm P."/>
            <person name="Gross K."/>
            <person name="Schuster S.C."/>
            <person name="Rampp M."/>
            <person name="Oesterhelt D."/>
        </authorList>
    </citation>
    <scope>NUCLEOTIDE SEQUENCE [LARGE SCALE GENOMIC DNA]</scope>
    <source>
        <strain evidence="3">DSM 16854 / JCM 12705 / C23</strain>
    </source>
</reference>
<dbReference type="RefSeq" id="WP_014555631.1">
    <property type="nucleotide sequence ID" value="NC_017459.1"/>
</dbReference>
<organism evidence="2 3">
    <name type="scientific">Haloquadratum walsbyi (strain DSM 16854 / JCM 12705 / C23)</name>
    <dbReference type="NCBI Taxonomy" id="768065"/>
    <lineage>
        <taxon>Archaea</taxon>
        <taxon>Methanobacteriati</taxon>
        <taxon>Methanobacteriota</taxon>
        <taxon>Stenosarchaea group</taxon>
        <taxon>Halobacteria</taxon>
        <taxon>Halobacteriales</taxon>
        <taxon>Haloferacaceae</taxon>
        <taxon>Haloquadratum</taxon>
    </lineage>
</organism>
<dbReference type="EMBL" id="FR746099">
    <property type="protein sequence ID" value="CCC39877.1"/>
    <property type="molecule type" value="Genomic_DNA"/>
</dbReference>
<feature type="transmembrane region" description="Helical" evidence="1">
    <location>
        <begin position="12"/>
        <end position="35"/>
    </location>
</feature>
<dbReference type="OrthoDB" id="340802at2157"/>
<keyword evidence="1" id="KW-0472">Membrane</keyword>
<accession>G0LIF7</accession>
<dbReference type="Proteomes" id="UP000007954">
    <property type="component" value="Chromosome"/>
</dbReference>
<sequence length="157" mass="16846">MNTILVISELTVSLRFLLGIIAAAIATIVMNYVMAELPEGNTPPRVAAGVLTMLRPEDAPRRLAWVVHYVAALLTGPLFVWLIFSVEALLSDTALSVAVSAIILYALMIGFFMIIVLPQSRVSASRVNTIRRDWALTAGGYLGVLVPLIGGVSLLLS</sequence>
<dbReference type="KEGG" id="hwc:Hqrw_1965"/>
<evidence type="ECO:0000256" key="1">
    <source>
        <dbReference type="SAM" id="Phobius"/>
    </source>
</evidence>